<comment type="caution">
    <text evidence="1">The sequence shown here is derived from an EMBL/GenBank/DDBJ whole genome shotgun (WGS) entry which is preliminary data.</text>
</comment>
<name>A0A0M0BPV6_9ARCH</name>
<dbReference type="Proteomes" id="UP000037210">
    <property type="component" value="Unassembled WGS sequence"/>
</dbReference>
<accession>A0A0M0BPV6</accession>
<sequence length="78" mass="8569">MGLTEQVGGLLEQVERNLCDFGDRVGRGRIDLMLSTLRLLGIRESLPREEADYALGALEDVEDIDGPGENPRIKISGE</sequence>
<gene>
    <name evidence="1" type="ORF">AC482_04095</name>
</gene>
<proteinExistence type="predicted"/>
<reference evidence="1 2" key="1">
    <citation type="submission" date="2015-06" db="EMBL/GenBank/DDBJ databases">
        <title>New insights into the roles of widespread benthic archaea in carbon and nitrogen cycling.</title>
        <authorList>
            <person name="Lazar C.S."/>
            <person name="Baker B.J."/>
            <person name="Seitz K.W."/>
            <person name="Hyde A.S."/>
            <person name="Dick G.J."/>
            <person name="Hinrichs K.-U."/>
            <person name="Teske A.P."/>
        </authorList>
    </citation>
    <scope>NUCLEOTIDE SEQUENCE [LARGE SCALE GENOMIC DNA]</scope>
    <source>
        <strain evidence="1">DG-45</strain>
    </source>
</reference>
<dbReference type="AlphaFoldDB" id="A0A0M0BPV6"/>
<evidence type="ECO:0000313" key="2">
    <source>
        <dbReference type="Proteomes" id="UP000037210"/>
    </source>
</evidence>
<dbReference type="EMBL" id="LFWZ01000034">
    <property type="protein sequence ID" value="KON30316.1"/>
    <property type="molecule type" value="Genomic_DNA"/>
</dbReference>
<protein>
    <submittedName>
        <fullName evidence="1">Uncharacterized protein</fullName>
    </submittedName>
</protein>
<organism evidence="1 2">
    <name type="scientific">miscellaneous Crenarchaeota group-15 archaeon DG-45</name>
    <dbReference type="NCBI Taxonomy" id="1685127"/>
    <lineage>
        <taxon>Archaea</taxon>
        <taxon>Candidatus Bathyarchaeota</taxon>
        <taxon>MCG-15</taxon>
    </lineage>
</organism>
<evidence type="ECO:0000313" key="1">
    <source>
        <dbReference type="EMBL" id="KON30316.1"/>
    </source>
</evidence>